<keyword evidence="13" id="KW-1185">Reference proteome</keyword>
<comment type="subcellular location">
    <subcellularLocation>
        <location evidence="2">Cytoplasm</location>
    </subcellularLocation>
    <subcellularLocation>
        <location evidence="1">Endosome membrane</location>
        <topology evidence="1">Peripheral membrane protein</topology>
    </subcellularLocation>
</comment>
<gene>
    <name evidence="12" type="ORF">LAMI_0F01618G</name>
</gene>
<evidence type="ECO:0000256" key="9">
    <source>
        <dbReference type="SAM" id="MobiDB-lite"/>
    </source>
</evidence>
<evidence type="ECO:0000259" key="10">
    <source>
        <dbReference type="Pfam" id="PF04652"/>
    </source>
</evidence>
<evidence type="ECO:0000256" key="1">
    <source>
        <dbReference type="ARBA" id="ARBA00004481"/>
    </source>
</evidence>
<dbReference type="GO" id="GO:0032511">
    <property type="term" value="P:late endosome to vacuole transport via multivesicular body sorting pathway"/>
    <property type="evidence" value="ECO:0007669"/>
    <property type="project" value="InterPro"/>
</dbReference>
<keyword evidence="7" id="KW-0653">Protein transport</keyword>
<dbReference type="InterPro" id="IPR044538">
    <property type="entry name" value="Vta1-like"/>
</dbReference>
<feature type="domain" description="Vta1 C-terminal" evidence="11">
    <location>
        <begin position="333"/>
        <end position="370"/>
    </location>
</feature>
<dbReference type="STRING" id="1230905.A0A1G4JW02"/>
<comment type="similarity">
    <text evidence="3">Belongs to the VTA1 family.</text>
</comment>
<dbReference type="Pfam" id="PF18097">
    <property type="entry name" value="Vta1_C"/>
    <property type="match status" value="1"/>
</dbReference>
<keyword evidence="6" id="KW-0967">Endosome</keyword>
<dbReference type="PANTHER" id="PTHR46009:SF1">
    <property type="entry name" value="VACUOLAR PROTEIN SORTING-ASSOCIATED PROTEIN VTA1 HOMOLOG"/>
    <property type="match status" value="1"/>
</dbReference>
<evidence type="ECO:0000256" key="3">
    <source>
        <dbReference type="ARBA" id="ARBA00007895"/>
    </source>
</evidence>
<evidence type="ECO:0000256" key="4">
    <source>
        <dbReference type="ARBA" id="ARBA00022448"/>
    </source>
</evidence>
<proteinExistence type="inferred from homology"/>
<keyword evidence="4" id="KW-0813">Transport</keyword>
<evidence type="ECO:0000256" key="2">
    <source>
        <dbReference type="ARBA" id="ARBA00004496"/>
    </source>
</evidence>
<organism evidence="12 13">
    <name type="scientific">Lachancea mirantina</name>
    <dbReference type="NCBI Taxonomy" id="1230905"/>
    <lineage>
        <taxon>Eukaryota</taxon>
        <taxon>Fungi</taxon>
        <taxon>Dikarya</taxon>
        <taxon>Ascomycota</taxon>
        <taxon>Saccharomycotina</taxon>
        <taxon>Saccharomycetes</taxon>
        <taxon>Saccharomycetales</taxon>
        <taxon>Saccharomycetaceae</taxon>
        <taxon>Lachancea</taxon>
    </lineage>
</organism>
<evidence type="ECO:0000256" key="6">
    <source>
        <dbReference type="ARBA" id="ARBA00022753"/>
    </source>
</evidence>
<dbReference type="GO" id="GO:0005771">
    <property type="term" value="C:multivesicular body"/>
    <property type="evidence" value="ECO:0007669"/>
    <property type="project" value="TreeGrafter"/>
</dbReference>
<dbReference type="OrthoDB" id="391137at2759"/>
<dbReference type="Gene3D" id="1.25.40.270">
    <property type="entry name" value="Vacuolar protein sorting-associated protein vta1"/>
    <property type="match status" value="1"/>
</dbReference>
<evidence type="ECO:0000256" key="8">
    <source>
        <dbReference type="ARBA" id="ARBA00023136"/>
    </source>
</evidence>
<feature type="region of interest" description="Disordered" evidence="9">
    <location>
        <begin position="183"/>
        <end position="208"/>
    </location>
</feature>
<feature type="domain" description="Vta1/callose synthase N-terminal" evidence="10">
    <location>
        <begin position="6"/>
        <end position="155"/>
    </location>
</feature>
<dbReference type="Proteomes" id="UP000191024">
    <property type="component" value="Chromosome F"/>
</dbReference>
<evidence type="ECO:0000256" key="5">
    <source>
        <dbReference type="ARBA" id="ARBA00022490"/>
    </source>
</evidence>
<name>A0A1G4JW02_9SACH</name>
<protein>
    <submittedName>
        <fullName evidence="12">LAMI_0F01618g1_1</fullName>
    </submittedName>
</protein>
<accession>A0A1G4JW02</accession>
<dbReference type="Gene3D" id="1.20.5.420">
    <property type="entry name" value="Immunoglobulin FC, subunit C"/>
    <property type="match status" value="1"/>
</dbReference>
<evidence type="ECO:0000256" key="7">
    <source>
        <dbReference type="ARBA" id="ARBA00022927"/>
    </source>
</evidence>
<dbReference type="AlphaFoldDB" id="A0A1G4JW02"/>
<evidence type="ECO:0000313" key="12">
    <source>
        <dbReference type="EMBL" id="SCU95236.1"/>
    </source>
</evidence>
<dbReference type="InterPro" id="IPR041212">
    <property type="entry name" value="Vta1_C"/>
</dbReference>
<dbReference type="GO" id="GO:0015031">
    <property type="term" value="P:protein transport"/>
    <property type="evidence" value="ECO:0007669"/>
    <property type="project" value="UniProtKB-KW"/>
</dbReference>
<keyword evidence="8" id="KW-0472">Membrane</keyword>
<dbReference type="Pfam" id="PF04652">
    <property type="entry name" value="Vta1"/>
    <property type="match status" value="1"/>
</dbReference>
<dbReference type="InterPro" id="IPR023175">
    <property type="entry name" value="Vta1/CALS_N_sf"/>
</dbReference>
<dbReference type="GO" id="GO:0010008">
    <property type="term" value="C:endosome membrane"/>
    <property type="evidence" value="ECO:0007669"/>
    <property type="project" value="UniProtKB-SubCell"/>
</dbReference>
<evidence type="ECO:0000259" key="11">
    <source>
        <dbReference type="Pfam" id="PF18097"/>
    </source>
</evidence>
<keyword evidence="5" id="KW-0963">Cytoplasm</keyword>
<sequence length="374" mass="42534">MVLPTNIRQLLRTCRDFENALPIVGYYIKLFAVEEILSSPSRNDEMTESATLLLDEIENFKNSPQDEATRQLLEDQTKAKTYVMNFTLSLYNEQLAKIQAEKFDNDLRRALRCCIDLLGTILGLWKDSQLSEGEPDQCYKKIKICKFYLSKLAKGELTSKSPSADVAETSDEDIDDLLAKLKQRDEVEPDTEVQKAAAQGKQEEAREEKEEHLTRSLDHFQALANSFKDIPTGDSDIENEKQEDEEAEALLQQLRKMEASDNTAEQNESEIAKTEAHMPVFLDDDESSLEAATAPIVEEKDARFNASAMTEHPAPIAKPKYTKEDLDGMLQREQDVSQIQKMARYAISALNYEDFKTAKKQLQDALEVLENINY</sequence>
<dbReference type="PANTHER" id="PTHR46009">
    <property type="entry name" value="VACUOLAR PROTEIN SORTING-ASSOCIATED PROTEIN VTA1 HOMOLOG"/>
    <property type="match status" value="1"/>
</dbReference>
<evidence type="ECO:0000313" key="13">
    <source>
        <dbReference type="Proteomes" id="UP000191024"/>
    </source>
</evidence>
<dbReference type="InterPro" id="IPR039431">
    <property type="entry name" value="Vta1/CALS_N"/>
</dbReference>
<reference evidence="13" key="1">
    <citation type="submission" date="2016-03" db="EMBL/GenBank/DDBJ databases">
        <authorList>
            <person name="Devillers H."/>
        </authorList>
    </citation>
    <scope>NUCLEOTIDE SEQUENCE [LARGE SCALE GENOMIC DNA]</scope>
</reference>
<dbReference type="EMBL" id="LT598467">
    <property type="protein sequence ID" value="SCU95236.1"/>
    <property type="molecule type" value="Genomic_DNA"/>
</dbReference>